<feature type="region of interest" description="Disordered" evidence="6">
    <location>
        <begin position="318"/>
        <end position="358"/>
    </location>
</feature>
<evidence type="ECO:0000256" key="1">
    <source>
        <dbReference type="ARBA" id="ARBA00004141"/>
    </source>
</evidence>
<feature type="transmembrane region" description="Helical" evidence="7">
    <location>
        <begin position="195"/>
        <end position="213"/>
    </location>
</feature>
<gene>
    <name evidence="9" type="ORF">C1645_771295</name>
</gene>
<dbReference type="InterPro" id="IPR036938">
    <property type="entry name" value="PAP2/HPO_sf"/>
</dbReference>
<evidence type="ECO:0000313" key="10">
    <source>
        <dbReference type="Proteomes" id="UP000265703"/>
    </source>
</evidence>
<dbReference type="GO" id="GO:0008195">
    <property type="term" value="F:phosphatidate phosphatase activity"/>
    <property type="evidence" value="ECO:0007669"/>
    <property type="project" value="TreeGrafter"/>
</dbReference>
<evidence type="ECO:0000256" key="6">
    <source>
        <dbReference type="SAM" id="MobiDB-lite"/>
    </source>
</evidence>
<dbReference type="PANTHER" id="PTHR10165:SF35">
    <property type="entry name" value="RE23632P"/>
    <property type="match status" value="1"/>
</dbReference>
<name>A0A397T488_9GLOM</name>
<dbReference type="InterPro" id="IPR000326">
    <property type="entry name" value="PAP2/HPO"/>
</dbReference>
<feature type="transmembrane region" description="Helical" evidence="7">
    <location>
        <begin position="94"/>
        <end position="116"/>
    </location>
</feature>
<dbReference type="GO" id="GO:0006644">
    <property type="term" value="P:phospholipid metabolic process"/>
    <property type="evidence" value="ECO:0007669"/>
    <property type="project" value="InterPro"/>
</dbReference>
<evidence type="ECO:0000313" key="9">
    <source>
        <dbReference type="EMBL" id="RIA89874.1"/>
    </source>
</evidence>
<feature type="transmembrane region" description="Helical" evidence="7">
    <location>
        <begin position="42"/>
        <end position="64"/>
    </location>
</feature>
<keyword evidence="10" id="KW-1185">Reference proteome</keyword>
<evidence type="ECO:0000256" key="7">
    <source>
        <dbReference type="SAM" id="Phobius"/>
    </source>
</evidence>
<dbReference type="GO" id="GO:0046839">
    <property type="term" value="P:phospholipid dephosphorylation"/>
    <property type="evidence" value="ECO:0007669"/>
    <property type="project" value="TreeGrafter"/>
</dbReference>
<evidence type="ECO:0000256" key="2">
    <source>
        <dbReference type="ARBA" id="ARBA00008816"/>
    </source>
</evidence>
<dbReference type="Proteomes" id="UP000265703">
    <property type="component" value="Unassembled WGS sequence"/>
</dbReference>
<dbReference type="SMART" id="SM00014">
    <property type="entry name" value="acidPPc"/>
    <property type="match status" value="1"/>
</dbReference>
<evidence type="ECO:0000256" key="4">
    <source>
        <dbReference type="ARBA" id="ARBA00022989"/>
    </source>
</evidence>
<comment type="subcellular location">
    <subcellularLocation>
        <location evidence="1">Membrane</location>
        <topology evidence="1">Multi-pass membrane protein</topology>
    </subcellularLocation>
</comment>
<feature type="transmembrane region" description="Helical" evidence="7">
    <location>
        <begin position="252"/>
        <end position="271"/>
    </location>
</feature>
<evidence type="ECO:0000259" key="8">
    <source>
        <dbReference type="SMART" id="SM00014"/>
    </source>
</evidence>
<evidence type="ECO:0000256" key="3">
    <source>
        <dbReference type="ARBA" id="ARBA00022692"/>
    </source>
</evidence>
<dbReference type="InterPro" id="IPR043216">
    <property type="entry name" value="PAP-like"/>
</dbReference>
<proteinExistence type="inferred from homology"/>
<comment type="similarity">
    <text evidence="2">Belongs to the PA-phosphatase related phosphoesterase family.</text>
</comment>
<dbReference type="SUPFAM" id="SSF48317">
    <property type="entry name" value="Acid phosphatase/Vanadium-dependent haloperoxidase"/>
    <property type="match status" value="1"/>
</dbReference>
<feature type="transmembrane region" description="Helical" evidence="7">
    <location>
        <begin position="128"/>
        <end position="146"/>
    </location>
</feature>
<dbReference type="OrthoDB" id="10030083at2759"/>
<feature type="transmembrane region" description="Helical" evidence="7">
    <location>
        <begin position="225"/>
        <end position="246"/>
    </location>
</feature>
<accession>A0A397T488</accession>
<dbReference type="Gene3D" id="1.20.144.10">
    <property type="entry name" value="Phosphatidic acid phosphatase type 2/haloperoxidase"/>
    <property type="match status" value="1"/>
</dbReference>
<dbReference type="GO" id="GO:0016020">
    <property type="term" value="C:membrane"/>
    <property type="evidence" value="ECO:0007669"/>
    <property type="project" value="UniProtKB-SubCell"/>
</dbReference>
<organism evidence="9 10">
    <name type="scientific">Glomus cerebriforme</name>
    <dbReference type="NCBI Taxonomy" id="658196"/>
    <lineage>
        <taxon>Eukaryota</taxon>
        <taxon>Fungi</taxon>
        <taxon>Fungi incertae sedis</taxon>
        <taxon>Mucoromycota</taxon>
        <taxon>Glomeromycotina</taxon>
        <taxon>Glomeromycetes</taxon>
        <taxon>Glomerales</taxon>
        <taxon>Glomeraceae</taxon>
        <taxon>Glomus</taxon>
    </lineage>
</organism>
<feature type="domain" description="Phosphatidic acid phosphatase type 2/haloperoxidase" evidence="8">
    <location>
        <begin position="132"/>
        <end position="271"/>
    </location>
</feature>
<dbReference type="AlphaFoldDB" id="A0A397T488"/>
<protein>
    <submittedName>
        <fullName evidence="9">PAP2 superfamily-domain-containing protein</fullName>
    </submittedName>
</protein>
<keyword evidence="4 7" id="KW-1133">Transmembrane helix</keyword>
<comment type="caution">
    <text evidence="9">The sequence shown here is derived from an EMBL/GenBank/DDBJ whole genome shotgun (WGS) entry which is preliminary data.</text>
</comment>
<feature type="compositionally biased region" description="Basic and acidic residues" evidence="6">
    <location>
        <begin position="339"/>
        <end position="352"/>
    </location>
</feature>
<dbReference type="PANTHER" id="PTHR10165">
    <property type="entry name" value="LIPID PHOSPHATE PHOSPHATASE"/>
    <property type="match status" value="1"/>
</dbReference>
<evidence type="ECO:0000256" key="5">
    <source>
        <dbReference type="ARBA" id="ARBA00023136"/>
    </source>
</evidence>
<reference evidence="9 10" key="1">
    <citation type="submission" date="2018-06" db="EMBL/GenBank/DDBJ databases">
        <title>Comparative genomics reveals the genomic features of Rhizophagus irregularis, R. cerebriforme, R. diaphanum and Gigaspora rosea, and their symbiotic lifestyle signature.</title>
        <authorList>
            <person name="Morin E."/>
            <person name="San Clemente H."/>
            <person name="Chen E.C.H."/>
            <person name="De La Providencia I."/>
            <person name="Hainaut M."/>
            <person name="Kuo A."/>
            <person name="Kohler A."/>
            <person name="Murat C."/>
            <person name="Tang N."/>
            <person name="Roy S."/>
            <person name="Loubradou J."/>
            <person name="Henrissat B."/>
            <person name="Grigoriev I.V."/>
            <person name="Corradi N."/>
            <person name="Roux C."/>
            <person name="Martin F.M."/>
        </authorList>
    </citation>
    <scope>NUCLEOTIDE SEQUENCE [LARGE SCALE GENOMIC DNA]</scope>
    <source>
        <strain evidence="9 10">DAOM 227022</strain>
    </source>
</reference>
<dbReference type="STRING" id="658196.A0A397T488"/>
<keyword evidence="3 7" id="KW-0812">Transmembrane</keyword>
<sequence length="358" mass="41018">MTSSKLSRCFPLVKLPNRYYDPRLLKSRKWSPWHFPSRKRHIFIGIAFDWILIIIMFAVTDWLFKNPQPPIAYFSVNDVSLKAPDLKETVSSTVATIINTVVPGIIMILLELIFFYDHWDLYHMITGHLTSIGLALFFTSLGWVTIGSQLGLRPSFLTKCQPDMSQVNANVTQTYFTNEICTNKLDKIEYQGFPSGHSATAYAGWVFFVMYINGKSKPWTGGAHFWKILLLLFPLYFATWISLTRVMDYRHFSFQIIIGGLIGISTALISYRLHFGNNSWFLGTGDGTDNIPGHYKYLEDWDSIDDRDEVTNVSDNNRDLEMGLNETGNRNTDGRTINKKNEGNEVDNRTTDEELTST</sequence>
<dbReference type="EMBL" id="QKYT01000202">
    <property type="protein sequence ID" value="RIA89874.1"/>
    <property type="molecule type" value="Genomic_DNA"/>
</dbReference>
<keyword evidence="5 7" id="KW-0472">Membrane</keyword>
<feature type="compositionally biased region" description="Polar residues" evidence="6">
    <location>
        <begin position="326"/>
        <end position="335"/>
    </location>
</feature>
<dbReference type="Pfam" id="PF01569">
    <property type="entry name" value="PAP2"/>
    <property type="match status" value="1"/>
</dbReference>